<protein>
    <submittedName>
        <fullName evidence="1">Uncharacterized protein</fullName>
    </submittedName>
</protein>
<reference evidence="1" key="2">
    <citation type="journal article" date="2013" name="Nat. Genet.">
        <title>Genome sequencing of Capsella rubella.</title>
        <authorList>
            <person name="Schmutz J."/>
            <person name="Prochnik S."/>
            <person name="Nordborg M."/>
            <person name="Weigel D."/>
            <person name="Rokhsar D."/>
            <person name="Wright S."/>
        </authorList>
    </citation>
    <scope>NUCLEOTIDE SEQUENCE</scope>
</reference>
<dbReference type="EMBL" id="KB870808">
    <property type="protein sequence ID" value="EOA28256.1"/>
    <property type="molecule type" value="Genomic_DNA"/>
</dbReference>
<gene>
    <name evidence="1" type="ORF">CARUB_v10024451mg</name>
</gene>
<reference evidence="2" key="1">
    <citation type="journal article" date="2013" name="Nat. Genet.">
        <title>The Capsella rubella genome and the genomic consequences of rapid mating system evolution.</title>
        <authorList>
            <person name="Slotte T."/>
            <person name="Hazzouri K.M."/>
            <person name="Agren J.A."/>
            <person name="Koenig D."/>
            <person name="Maumus F."/>
            <person name="Guo Y.L."/>
            <person name="Steige K."/>
            <person name="Platts A.E."/>
            <person name="Escobar J.S."/>
            <person name="Newman L.K."/>
            <person name="Wang W."/>
            <person name="Mandakova T."/>
            <person name="Vello E."/>
            <person name="Smith L.M."/>
            <person name="Henz S.R."/>
            <person name="Steffen J."/>
            <person name="Takuno S."/>
            <person name="Brandvain Y."/>
            <person name="Coop G."/>
            <person name="Andolfatto P."/>
            <person name="Hu T.T."/>
            <person name="Blanchette M."/>
            <person name="Clark R.M."/>
            <person name="Quesneville H."/>
            <person name="Nordborg M."/>
            <person name="Gaut B.S."/>
            <person name="Lysak M.A."/>
            <person name="Jenkins J."/>
            <person name="Grimwood J."/>
            <person name="Chapman J."/>
            <person name="Prochnik S."/>
            <person name="Shu S."/>
            <person name="Rokhsar D."/>
            <person name="Schmutz J."/>
            <person name="Weigel D."/>
            <person name="Wright S.I."/>
        </authorList>
    </citation>
    <scope>NUCLEOTIDE SEQUENCE [LARGE SCALE GENOMIC DNA]</scope>
    <source>
        <strain evidence="2">cv. Monte Gargano</strain>
    </source>
</reference>
<name>R0FYV9_9BRAS</name>
<accession>R0FYV9</accession>
<evidence type="ECO:0000313" key="1">
    <source>
        <dbReference type="EMBL" id="EOA28257.1"/>
    </source>
</evidence>
<keyword evidence="2" id="KW-1185">Reference proteome</keyword>
<dbReference type="AlphaFoldDB" id="R0FYV9"/>
<dbReference type="Proteomes" id="UP000029121">
    <property type="component" value="Unassembled WGS sequence"/>
</dbReference>
<organism evidence="1 2">
    <name type="scientific">Capsella rubella</name>
    <dbReference type="NCBI Taxonomy" id="81985"/>
    <lineage>
        <taxon>Eukaryota</taxon>
        <taxon>Viridiplantae</taxon>
        <taxon>Streptophyta</taxon>
        <taxon>Embryophyta</taxon>
        <taxon>Tracheophyta</taxon>
        <taxon>Spermatophyta</taxon>
        <taxon>Magnoliopsida</taxon>
        <taxon>eudicotyledons</taxon>
        <taxon>Gunneridae</taxon>
        <taxon>Pentapetalae</taxon>
        <taxon>rosids</taxon>
        <taxon>malvids</taxon>
        <taxon>Brassicales</taxon>
        <taxon>Brassicaceae</taxon>
        <taxon>Camelineae</taxon>
        <taxon>Capsella</taxon>
    </lineage>
</organism>
<dbReference type="EMBL" id="KB870808">
    <property type="protein sequence ID" value="EOA28257.1"/>
    <property type="molecule type" value="Genomic_DNA"/>
</dbReference>
<sequence>MTFFLLEVSIIEFGESKACRKELLFRCLRHLTFASLKFHLKHKWRSRLLQPFVHGCIKRGCIVNKKKQRFSLSTLW</sequence>
<proteinExistence type="predicted"/>
<evidence type="ECO:0000313" key="2">
    <source>
        <dbReference type="Proteomes" id="UP000029121"/>
    </source>
</evidence>